<evidence type="ECO:0000256" key="1">
    <source>
        <dbReference type="SAM" id="SignalP"/>
    </source>
</evidence>
<evidence type="ECO:0000313" key="2">
    <source>
        <dbReference type="EMBL" id="SUC37881.1"/>
    </source>
</evidence>
<sequence>MKRLFTTLFAGIALLVSLLAALPVTAQTEYTLYGHLVGTRENNGIYKFTTASTSNFTEVQKIPYTPDYGIVKVKDRYYFFVKDDSDYGADMYVYIYNANDFTQITRHKVPADMVSIGCPIAYDETTDKVYSVYKDGSTYKLCTLELTKHERKEVGVLGNNILAIAFNKEGKLYGINSAGRVGEISTTDATFTEILSTGMNPLYQQSAAFPANDNNTLYWAATLDDWGGTPGIYKIDLKAKTSTMLREFKHEEEFGCLWVGDKIVNPGAPAAPTDIVADFANGDLKGKIGFTAPTKTYDGQPLTGALTYKVLVDGVENTSGTTQAGQAITAEVTTTQGLHSFAVIVINAEGDGDKAEIKNIYVGHDTPKQVKNVKLTQGEDINKLILTWDAATEGMYNGYVDPTEVKYQVRKMPSGEIVDNAATSPYTYNVTQEKAEKCFFDVTPYIDDDHKGIPTASNKIMIGKPFEEPYTATFDTNDEVLLFTTEHLGDGNAYWDWDNDYKFMKIYSSSSPKNDWLFTPFIAVEKDAIYELSFDIRTIGTEKYEVMYGLQPESAAMTEQLVPDTQEDTDKFAPRIVEFTAKQTAPIYIGFHANTTDVEKGMNLYLDNICLKKIGTTGINSVSALAADVSLRIADGGIYVLGVDNYISVVRIDGTHLFSGAVKAGQPIALEKGIYLVRTAKGTQKVVVK</sequence>
<reference evidence="2 3" key="1">
    <citation type="submission" date="2018-06" db="EMBL/GenBank/DDBJ databases">
        <authorList>
            <consortium name="Pathogen Informatics"/>
            <person name="Doyle S."/>
        </authorList>
    </citation>
    <scope>NUCLEOTIDE SEQUENCE [LARGE SCALE GENOMIC DNA]</scope>
    <source>
        <strain evidence="2 3">NCTC13043</strain>
    </source>
</reference>
<dbReference type="NCBIfam" id="NF038128">
    <property type="entry name" value="choice_anch_J"/>
    <property type="match status" value="1"/>
</dbReference>
<protein>
    <recommendedName>
        <fullName evidence="4">Por secretion system C-terminal sorting domain</fullName>
    </recommendedName>
</protein>
<proteinExistence type="predicted"/>
<keyword evidence="1" id="KW-0732">Signal</keyword>
<feature type="signal peptide" evidence="1">
    <location>
        <begin position="1"/>
        <end position="26"/>
    </location>
</feature>
<dbReference type="OrthoDB" id="1057536at2"/>
<organism evidence="2 3">
    <name type="scientific">Prevotella pallens</name>
    <dbReference type="NCBI Taxonomy" id="60133"/>
    <lineage>
        <taxon>Bacteria</taxon>
        <taxon>Pseudomonadati</taxon>
        <taxon>Bacteroidota</taxon>
        <taxon>Bacteroidia</taxon>
        <taxon>Bacteroidales</taxon>
        <taxon>Prevotellaceae</taxon>
        <taxon>Prevotella</taxon>
    </lineage>
</organism>
<name>A0A379GAE4_9BACT</name>
<dbReference type="SUPFAM" id="SSF82171">
    <property type="entry name" value="DPP6 N-terminal domain-like"/>
    <property type="match status" value="1"/>
</dbReference>
<dbReference type="Proteomes" id="UP000254235">
    <property type="component" value="Unassembled WGS sequence"/>
</dbReference>
<gene>
    <name evidence="2" type="ORF">NCTC13043_02379</name>
</gene>
<dbReference type="Gene3D" id="2.60.120.260">
    <property type="entry name" value="Galactose-binding domain-like"/>
    <property type="match status" value="1"/>
</dbReference>
<dbReference type="RefSeq" id="WP_115084221.1">
    <property type="nucleotide sequence ID" value="NZ_UGTP01000004.1"/>
</dbReference>
<accession>A0A379GAE4</accession>
<dbReference type="AlphaFoldDB" id="A0A379GAE4"/>
<dbReference type="GeneID" id="78571990"/>
<feature type="chain" id="PRO_5017011863" description="Por secretion system C-terminal sorting domain" evidence="1">
    <location>
        <begin position="27"/>
        <end position="689"/>
    </location>
</feature>
<dbReference type="EMBL" id="UGTP01000004">
    <property type="protein sequence ID" value="SUC37881.1"/>
    <property type="molecule type" value="Genomic_DNA"/>
</dbReference>
<evidence type="ECO:0000313" key="3">
    <source>
        <dbReference type="Proteomes" id="UP000254235"/>
    </source>
</evidence>
<evidence type="ECO:0008006" key="4">
    <source>
        <dbReference type="Google" id="ProtNLM"/>
    </source>
</evidence>